<feature type="transmembrane region" description="Helical" evidence="2">
    <location>
        <begin position="48"/>
        <end position="68"/>
    </location>
</feature>
<reference evidence="4" key="1">
    <citation type="submission" date="2015-02" db="EMBL/GenBank/DDBJ databases">
        <title>Draft Genome of Frankia sp. CpI1-S.</title>
        <authorList>
            <person name="Oshone R.T."/>
            <person name="Ngom M."/>
            <person name="Ghodhbane-Gtari F."/>
            <person name="Gtari M."/>
            <person name="Morris K."/>
            <person name="Thomas K."/>
            <person name="Sen A."/>
            <person name="Tisa L.S."/>
        </authorList>
    </citation>
    <scope>NUCLEOTIDE SEQUENCE [LARGE SCALE GENOMIC DNA]</scope>
    <source>
        <strain evidence="4">CpI1-S</strain>
    </source>
</reference>
<accession>A0A0D8B8T4</accession>
<dbReference type="AlphaFoldDB" id="A0A0D8B8T4"/>
<evidence type="ECO:0000313" key="4">
    <source>
        <dbReference type="Proteomes" id="UP000032545"/>
    </source>
</evidence>
<sequence>MRHQDEDPMAHGLREAARSVVVRPTDDLWSGVETRVPRERRRRRARRIVPAAVLVIAAAGVTTGVSALGNGGGMSVTPAQLPSPASVPHAVTLTPTQAEDVIMHCEYLTPERRRSDPLESRLRLVAAVEDGTGVSVLLAARITAPVPGLGLGTYLGICTVPRTGSGGLDLAAVNGGSTGLMPDPPRGVIDVNAINVAPVAGRPAATDRRSLVETAGRVGPAVTRLTATTVGGQVLEVPVHDGYFVYRTVRDDTGAPPRRSPEFGRIGGDLSRSFDDWAQPDGRDQRTRDYDHWWQGRRIVLRAFDRDGKLLGEAYGG</sequence>
<proteinExistence type="predicted"/>
<protein>
    <submittedName>
        <fullName evidence="3">Uncharacterized protein</fullName>
    </submittedName>
</protein>
<gene>
    <name evidence="3" type="ORF">FF36_05116</name>
</gene>
<comment type="caution">
    <text evidence="3">The sequence shown here is derived from an EMBL/GenBank/DDBJ whole genome shotgun (WGS) entry which is preliminary data.</text>
</comment>
<keyword evidence="2" id="KW-0812">Transmembrane</keyword>
<reference evidence="3 4" key="2">
    <citation type="journal article" date="2016" name="Genome Announc.">
        <title>Permanent Draft Genome Sequences for Two Variants of Frankia sp. Strain CpI1, the First Frankia Strain Isolated from Root Nodules of Comptonia peregrina.</title>
        <authorList>
            <person name="Oshone R."/>
            <person name="Hurst S.G.IV."/>
            <person name="Abebe-Akele F."/>
            <person name="Simpson S."/>
            <person name="Morris K."/>
            <person name="Thomas W.K."/>
            <person name="Tisa L.S."/>
        </authorList>
    </citation>
    <scope>NUCLEOTIDE SEQUENCE [LARGE SCALE GENOMIC DNA]</scope>
    <source>
        <strain evidence="4">CpI1-S</strain>
    </source>
</reference>
<dbReference type="Proteomes" id="UP000032545">
    <property type="component" value="Unassembled WGS sequence"/>
</dbReference>
<keyword evidence="2" id="KW-0472">Membrane</keyword>
<evidence type="ECO:0000313" key="3">
    <source>
        <dbReference type="EMBL" id="KJE20611.1"/>
    </source>
</evidence>
<evidence type="ECO:0000256" key="2">
    <source>
        <dbReference type="SAM" id="Phobius"/>
    </source>
</evidence>
<name>A0A0D8B8T4_9ACTN</name>
<feature type="region of interest" description="Disordered" evidence="1">
    <location>
        <begin position="254"/>
        <end position="287"/>
    </location>
</feature>
<organism evidence="3 4">
    <name type="scientific">Frankia torreyi</name>
    <dbReference type="NCBI Taxonomy" id="1856"/>
    <lineage>
        <taxon>Bacteria</taxon>
        <taxon>Bacillati</taxon>
        <taxon>Actinomycetota</taxon>
        <taxon>Actinomycetes</taxon>
        <taxon>Frankiales</taxon>
        <taxon>Frankiaceae</taxon>
        <taxon>Frankia</taxon>
    </lineage>
</organism>
<dbReference type="PATRIC" id="fig|1502723.3.peg.5317"/>
<evidence type="ECO:0000256" key="1">
    <source>
        <dbReference type="SAM" id="MobiDB-lite"/>
    </source>
</evidence>
<keyword evidence="2" id="KW-1133">Transmembrane helix</keyword>
<dbReference type="EMBL" id="JYFN01000056">
    <property type="protein sequence ID" value="KJE20611.1"/>
    <property type="molecule type" value="Genomic_DNA"/>
</dbReference>
<dbReference type="OrthoDB" id="3212068at2"/>
<keyword evidence="4" id="KW-1185">Reference proteome</keyword>
<dbReference type="RefSeq" id="WP_128423383.1">
    <property type="nucleotide sequence ID" value="NZ_JYFN01000056.1"/>
</dbReference>